<feature type="domain" description="6-phospho-N-acetylmuramidase N-terminal" evidence="2">
    <location>
        <begin position="2"/>
        <end position="230"/>
    </location>
</feature>
<comment type="caution">
    <text evidence="3">The sequence shown here is derived from an EMBL/GenBank/DDBJ whole genome shotgun (WGS) entry which is preliminary data.</text>
</comment>
<evidence type="ECO:0000313" key="3">
    <source>
        <dbReference type="EMBL" id="MBS8265846.1"/>
    </source>
</evidence>
<dbReference type="PANTHER" id="PTHR38435">
    <property type="match status" value="1"/>
</dbReference>
<feature type="domain" description="6-phospho-N-acetylmuramidase C-terminal" evidence="1">
    <location>
        <begin position="247"/>
        <end position="350"/>
    </location>
</feature>
<sequence length="361" mass="40998">MLGISVYLNKDRMEKNAAWIEKAARYGLNSIFTSLHIPEDNPAEYKELLQNLGSLAKKHSMELMADVSPRSLDYLGLDWEHYDELLHWGLSGIRADYGFTTSQIVNLSHKMKIGINASTVTRDELLAWKEAGIKTENVEAWHNFYPRPETGLDKNFLIERNKLLHSFGITTMAFIPGDKDFRGPVFSGLPTLEKHRGQLPHIAAAELMFSCFTDKILIGDHTATDEQLELMTFLDKKIIPLRIEAESWEHSELFGTPLTNRMDPARDVIRAVESRAFASKGENLIPPYNQEERQRGTITIDNELYGRYAGELQIATNDLPKDEKVNCIGKVIQEDLPLLTEVKAGQKFQFIVRDGHGDRKA</sequence>
<dbReference type="InterPro" id="IPR017853">
    <property type="entry name" value="GH"/>
</dbReference>
<dbReference type="AlphaFoldDB" id="A0A944CNU4"/>
<reference evidence="3 4" key="1">
    <citation type="journal article" date="2021" name="Microorganisms">
        <title>Bacterial Dimethylsulfoniopropionate Biosynthesis in the East China Sea.</title>
        <authorList>
            <person name="Liu J."/>
            <person name="Zhang Y."/>
            <person name="Liu J."/>
            <person name="Zhong H."/>
            <person name="Williams B.T."/>
            <person name="Zheng Y."/>
            <person name="Curson A.R.J."/>
            <person name="Sun C."/>
            <person name="Sun H."/>
            <person name="Song D."/>
            <person name="Wagner Mackenzie B."/>
            <person name="Bermejo Martinez A."/>
            <person name="Todd J.D."/>
            <person name="Zhang X.H."/>
        </authorList>
    </citation>
    <scope>NUCLEOTIDE SEQUENCE [LARGE SCALE GENOMIC DNA]</scope>
    <source>
        <strain evidence="3 4">ESS08</strain>
    </source>
</reference>
<name>A0A944CNU4_9BACI</name>
<dbReference type="Pfam" id="PF05913">
    <property type="entry name" value="MupG_C"/>
    <property type="match status" value="1"/>
</dbReference>
<dbReference type="PANTHER" id="PTHR38435:SF2">
    <property type="entry name" value="DUF871 DOMAIN-CONTAINING PROTEIN"/>
    <property type="match status" value="1"/>
</dbReference>
<accession>A0A944CNU4</accession>
<dbReference type="Proteomes" id="UP000761411">
    <property type="component" value="Unassembled WGS sequence"/>
</dbReference>
<proteinExistence type="predicted"/>
<dbReference type="Pfam" id="PF19200">
    <property type="entry name" value="MupG_N"/>
    <property type="match status" value="1"/>
</dbReference>
<organism evidence="3 4">
    <name type="scientific">Mesobacillus boroniphilus</name>
    <dbReference type="NCBI Taxonomy" id="308892"/>
    <lineage>
        <taxon>Bacteria</taxon>
        <taxon>Bacillati</taxon>
        <taxon>Bacillota</taxon>
        <taxon>Bacilli</taxon>
        <taxon>Bacillales</taxon>
        <taxon>Bacillaceae</taxon>
        <taxon>Mesobacillus</taxon>
    </lineage>
</organism>
<protein>
    <submittedName>
        <fullName evidence="3">DUF871 domain-containing protein</fullName>
    </submittedName>
</protein>
<evidence type="ECO:0000259" key="1">
    <source>
        <dbReference type="Pfam" id="PF05913"/>
    </source>
</evidence>
<dbReference type="InterPro" id="IPR043797">
    <property type="entry name" value="MupG_N"/>
</dbReference>
<dbReference type="RefSeq" id="WP_213370527.1">
    <property type="nucleotide sequence ID" value="NZ_QTKX01000002.1"/>
</dbReference>
<dbReference type="InterPro" id="IPR008589">
    <property type="entry name" value="MupG"/>
</dbReference>
<keyword evidence="4" id="KW-1185">Reference proteome</keyword>
<dbReference type="Gene3D" id="3.20.20.70">
    <property type="entry name" value="Aldolase class I"/>
    <property type="match status" value="1"/>
</dbReference>
<dbReference type="SUPFAM" id="SSF51445">
    <property type="entry name" value="(Trans)glycosidases"/>
    <property type="match status" value="1"/>
</dbReference>
<dbReference type="InterPro" id="IPR013785">
    <property type="entry name" value="Aldolase_TIM"/>
</dbReference>
<dbReference type="SUPFAM" id="SSF50891">
    <property type="entry name" value="Cyclophilin-like"/>
    <property type="match status" value="1"/>
</dbReference>
<dbReference type="Gene3D" id="2.40.100.10">
    <property type="entry name" value="Cyclophilin-like"/>
    <property type="match status" value="1"/>
</dbReference>
<evidence type="ECO:0000259" key="2">
    <source>
        <dbReference type="Pfam" id="PF19200"/>
    </source>
</evidence>
<dbReference type="InterPro" id="IPR043894">
    <property type="entry name" value="MupG_C"/>
</dbReference>
<dbReference type="EMBL" id="QTKX01000002">
    <property type="protein sequence ID" value="MBS8265846.1"/>
    <property type="molecule type" value="Genomic_DNA"/>
</dbReference>
<evidence type="ECO:0000313" key="4">
    <source>
        <dbReference type="Proteomes" id="UP000761411"/>
    </source>
</evidence>
<dbReference type="InterPro" id="IPR029000">
    <property type="entry name" value="Cyclophilin-like_dom_sf"/>
</dbReference>
<gene>
    <name evidence="3" type="ORF">DYI25_15570</name>
</gene>